<gene>
    <name evidence="1" type="ORF">BDV28DRAFT_127666</name>
</gene>
<keyword evidence="2" id="KW-1185">Reference proteome</keyword>
<proteinExistence type="predicted"/>
<name>A0A5N6ZH60_9EURO</name>
<evidence type="ECO:0000313" key="2">
    <source>
        <dbReference type="Proteomes" id="UP000327118"/>
    </source>
</evidence>
<accession>A0A5N6ZH60</accession>
<dbReference type="AlphaFoldDB" id="A0A5N6ZH60"/>
<evidence type="ECO:0000313" key="1">
    <source>
        <dbReference type="EMBL" id="KAE8356099.1"/>
    </source>
</evidence>
<reference evidence="2" key="1">
    <citation type="submission" date="2019-04" db="EMBL/GenBank/DDBJ databases">
        <title>Friends and foes A comparative genomics studyof 23 Aspergillus species from section Flavi.</title>
        <authorList>
            <consortium name="DOE Joint Genome Institute"/>
            <person name="Kjaerbolling I."/>
            <person name="Vesth T."/>
            <person name="Frisvad J.C."/>
            <person name="Nybo J.L."/>
            <person name="Theobald S."/>
            <person name="Kildgaard S."/>
            <person name="Isbrandt T."/>
            <person name="Kuo A."/>
            <person name="Sato A."/>
            <person name="Lyhne E.K."/>
            <person name="Kogle M.E."/>
            <person name="Wiebenga A."/>
            <person name="Kun R.S."/>
            <person name="Lubbers R.J."/>
            <person name="Makela M.R."/>
            <person name="Barry K."/>
            <person name="Chovatia M."/>
            <person name="Clum A."/>
            <person name="Daum C."/>
            <person name="Haridas S."/>
            <person name="He G."/>
            <person name="LaButti K."/>
            <person name="Lipzen A."/>
            <person name="Mondo S."/>
            <person name="Riley R."/>
            <person name="Salamov A."/>
            <person name="Simmons B.A."/>
            <person name="Magnuson J.K."/>
            <person name="Henrissat B."/>
            <person name="Mortensen U.H."/>
            <person name="Larsen T.O."/>
            <person name="Devries R.P."/>
            <person name="Grigoriev I.V."/>
            <person name="Machida M."/>
            <person name="Baker S.E."/>
            <person name="Andersen M.R."/>
        </authorList>
    </citation>
    <scope>NUCLEOTIDE SEQUENCE [LARGE SCALE GENOMIC DNA]</scope>
    <source>
        <strain evidence="2">CBS 553.77</strain>
    </source>
</reference>
<protein>
    <submittedName>
        <fullName evidence="1">Uncharacterized protein</fullName>
    </submittedName>
</protein>
<dbReference type="Proteomes" id="UP000327118">
    <property type="component" value="Unassembled WGS sequence"/>
</dbReference>
<organism evidence="1 2">
    <name type="scientific">Aspergillus coremiiformis</name>
    <dbReference type="NCBI Taxonomy" id="138285"/>
    <lineage>
        <taxon>Eukaryota</taxon>
        <taxon>Fungi</taxon>
        <taxon>Dikarya</taxon>
        <taxon>Ascomycota</taxon>
        <taxon>Pezizomycotina</taxon>
        <taxon>Eurotiomycetes</taxon>
        <taxon>Eurotiomycetidae</taxon>
        <taxon>Eurotiales</taxon>
        <taxon>Aspergillaceae</taxon>
        <taxon>Aspergillus</taxon>
        <taxon>Aspergillus subgen. Circumdati</taxon>
    </lineage>
</organism>
<sequence>MRHRSRLGYQLTGGHQAVSPLGPRLLFLSSGSDKGKVSCWKPLRDSYRIARCLGTEKSVASKSGELELSSSLFFACASMLLNLIGRPLPPRAFSVVCAVECLVVRDPLENCPLPKRLFVRIPRKRNGVFRQTDRSS</sequence>
<dbReference type="EMBL" id="ML739042">
    <property type="protein sequence ID" value="KAE8356099.1"/>
    <property type="molecule type" value="Genomic_DNA"/>
</dbReference>